<comment type="caution">
    <text evidence="1">The sequence shown here is derived from an EMBL/GenBank/DDBJ whole genome shotgun (WGS) entry which is preliminary data.</text>
</comment>
<sequence>MHRPKLGKPFGAIYSRPLANAKRWCMPTYRRRRERCRPNDVNIGGRCLAVAWPMMFCSLGHYEVYELEVSLSLSPSPLNVLQHLRWSSEKDAGLHEKVHDTDLLILPYAHIHRKLKTSRKTYILP</sequence>
<evidence type="ECO:0000313" key="1">
    <source>
        <dbReference type="EMBL" id="GBN37885.1"/>
    </source>
</evidence>
<proteinExistence type="predicted"/>
<dbReference type="EMBL" id="BGPR01009082">
    <property type="protein sequence ID" value="GBN37885.1"/>
    <property type="molecule type" value="Genomic_DNA"/>
</dbReference>
<protein>
    <submittedName>
        <fullName evidence="1">Uncharacterized protein</fullName>
    </submittedName>
</protein>
<dbReference type="AlphaFoldDB" id="A0A4Y2NEL2"/>
<name>A0A4Y2NEL2_ARAVE</name>
<accession>A0A4Y2NEL2</accession>
<organism evidence="1 2">
    <name type="scientific">Araneus ventricosus</name>
    <name type="common">Orbweaver spider</name>
    <name type="synonym">Epeira ventricosa</name>
    <dbReference type="NCBI Taxonomy" id="182803"/>
    <lineage>
        <taxon>Eukaryota</taxon>
        <taxon>Metazoa</taxon>
        <taxon>Ecdysozoa</taxon>
        <taxon>Arthropoda</taxon>
        <taxon>Chelicerata</taxon>
        <taxon>Arachnida</taxon>
        <taxon>Araneae</taxon>
        <taxon>Araneomorphae</taxon>
        <taxon>Entelegynae</taxon>
        <taxon>Araneoidea</taxon>
        <taxon>Araneidae</taxon>
        <taxon>Araneus</taxon>
    </lineage>
</organism>
<evidence type="ECO:0000313" key="2">
    <source>
        <dbReference type="Proteomes" id="UP000499080"/>
    </source>
</evidence>
<reference evidence="1 2" key="1">
    <citation type="journal article" date="2019" name="Sci. Rep.">
        <title>Orb-weaving spider Araneus ventricosus genome elucidates the spidroin gene catalogue.</title>
        <authorList>
            <person name="Kono N."/>
            <person name="Nakamura H."/>
            <person name="Ohtoshi R."/>
            <person name="Moran D.A.P."/>
            <person name="Shinohara A."/>
            <person name="Yoshida Y."/>
            <person name="Fujiwara M."/>
            <person name="Mori M."/>
            <person name="Tomita M."/>
            <person name="Arakawa K."/>
        </authorList>
    </citation>
    <scope>NUCLEOTIDE SEQUENCE [LARGE SCALE GENOMIC DNA]</scope>
</reference>
<gene>
    <name evidence="1" type="ORF">AVEN_66891_1</name>
</gene>
<keyword evidence="2" id="KW-1185">Reference proteome</keyword>
<dbReference type="Proteomes" id="UP000499080">
    <property type="component" value="Unassembled WGS sequence"/>
</dbReference>